<accession>A0A7K0CHQ6</accession>
<dbReference type="InterPro" id="IPR006142">
    <property type="entry name" value="INTEIN"/>
</dbReference>
<dbReference type="InterPro" id="IPR027434">
    <property type="entry name" value="Homing_endonucl"/>
</dbReference>
<evidence type="ECO:0000259" key="1">
    <source>
        <dbReference type="PROSITE" id="PS50819"/>
    </source>
</evidence>
<dbReference type="InterPro" id="IPR036844">
    <property type="entry name" value="Hint_dom_sf"/>
</dbReference>
<dbReference type="RefSeq" id="WP_153452535.1">
    <property type="nucleotide sequence ID" value="NZ_WEGJ01000009.1"/>
</dbReference>
<dbReference type="CDD" id="cd00093">
    <property type="entry name" value="HTH_XRE"/>
    <property type="match status" value="1"/>
</dbReference>
<comment type="caution">
    <text evidence="2">The sequence shown here is derived from an EMBL/GenBank/DDBJ whole genome shotgun (WGS) entry which is preliminary data.</text>
</comment>
<dbReference type="SUPFAM" id="SSF51294">
    <property type="entry name" value="Hedgehog/intein (Hint) domain"/>
    <property type="match status" value="1"/>
</dbReference>
<dbReference type="EMBL" id="WEGJ01000009">
    <property type="protein sequence ID" value="MQY12956.1"/>
    <property type="molecule type" value="Genomic_DNA"/>
</dbReference>
<dbReference type="OrthoDB" id="9804622at2"/>
<name>A0A7K0CHQ6_9ACTN</name>
<dbReference type="Pfam" id="PF14528">
    <property type="entry name" value="LAGLIDADG_3"/>
    <property type="match status" value="1"/>
</dbReference>
<protein>
    <recommendedName>
        <fullName evidence="1">DOD-type homing endonuclease domain-containing protein</fullName>
    </recommendedName>
</protein>
<gene>
    <name evidence="2" type="ORF">SRB5_30950</name>
</gene>
<dbReference type="SUPFAM" id="SSF47413">
    <property type="entry name" value="lambda repressor-like DNA-binding domains"/>
    <property type="match status" value="1"/>
</dbReference>
<dbReference type="GO" id="GO:0004519">
    <property type="term" value="F:endonuclease activity"/>
    <property type="evidence" value="ECO:0007669"/>
    <property type="project" value="InterPro"/>
</dbReference>
<dbReference type="Gene3D" id="3.10.28.10">
    <property type="entry name" value="Homing endonucleases"/>
    <property type="match status" value="1"/>
</dbReference>
<proteinExistence type="predicted"/>
<reference evidence="2 3" key="1">
    <citation type="submission" date="2019-10" db="EMBL/GenBank/DDBJ databases">
        <title>Streptomyces smaragdinus sp. nov. and Streptomyces fabii sp. nov., isolated from the gut of fungus growing-termite Macrotermes natalensis.</title>
        <authorList>
            <person name="Schwitalla J."/>
            <person name="Benndorf R."/>
            <person name="Martin K."/>
            <person name="De Beer W."/>
            <person name="Kaster A.-K."/>
            <person name="Vollmers J."/>
            <person name="Poulsen M."/>
            <person name="Beemelmanns C."/>
        </authorList>
    </citation>
    <scope>NUCLEOTIDE SEQUENCE [LARGE SCALE GENOMIC DNA]</scope>
    <source>
        <strain evidence="2 3">RB5</strain>
    </source>
</reference>
<evidence type="ECO:0000313" key="3">
    <source>
        <dbReference type="Proteomes" id="UP000466345"/>
    </source>
</evidence>
<dbReference type="GO" id="GO:0016539">
    <property type="term" value="P:intein-mediated protein splicing"/>
    <property type="evidence" value="ECO:0007669"/>
    <property type="project" value="InterPro"/>
</dbReference>
<dbReference type="InterPro" id="IPR001387">
    <property type="entry name" value="Cro/C1-type_HTH"/>
</dbReference>
<dbReference type="PROSITE" id="PS50819">
    <property type="entry name" value="INTEIN_ENDONUCLEASE"/>
    <property type="match status" value="1"/>
</dbReference>
<dbReference type="PRINTS" id="PR00379">
    <property type="entry name" value="INTEIN"/>
</dbReference>
<dbReference type="SUPFAM" id="SSF55608">
    <property type="entry name" value="Homing endonucleases"/>
    <property type="match status" value="1"/>
</dbReference>
<dbReference type="InterPro" id="IPR004860">
    <property type="entry name" value="LAGLIDADG_dom"/>
</dbReference>
<sequence>MGVGGDEHALFVSAEGRYGLRRLGAVPRDGVAGVLGCDTASLTVRTGPAEVSGPAASTGTLLRVEAAYGRCVSVTPDQGVLMLEQGGPVWRTAGALVPGDRVVIPQRVPRVGDPWRRIDLAGELKTAGADGAVRIEGEAVRRLRVRQAVARQPTHLRRNERRVRVPLEHWRRLKDARRRTGITGAEMARRIGYRQACSISEFETCRSLPTEDGLRRYLAELDMEWPAEAEFVDPLVQSWASTSDSTGNARYRKTSAAAWLPDLSRDDLLWLAGEPDSHELNLYACAHRAEARPRFLELDEPLGHLLGWYLAEGSQDTRGRLAFSLGADDIPYEEELLSAIETVCGRQAKIDVRDDRPGLRSVIVHSGMLARWLKTTPLGTTARDKTLPDVILNAGPAVQMAFLEGYFLGDGTKARKGDRIQFATASRALVDALCSLFLQFGVLVSWSTRRPMSAEHRGQVIHSGESYVLTVTSLEAMERLRFLWRQVPWACRFDARLGGRRTRRRDVTEMTGDLVAVPVRAVRQVADGPSYTITPTTSDACIAGTGGLVLRAP</sequence>
<dbReference type="Gene3D" id="1.10.260.40">
    <property type="entry name" value="lambda repressor-like DNA-binding domains"/>
    <property type="match status" value="1"/>
</dbReference>
<dbReference type="InterPro" id="IPR004042">
    <property type="entry name" value="Intein_endonuc_central"/>
</dbReference>
<evidence type="ECO:0000313" key="2">
    <source>
        <dbReference type="EMBL" id="MQY12956.1"/>
    </source>
</evidence>
<dbReference type="Gene3D" id="2.170.16.10">
    <property type="entry name" value="Hedgehog/Intein (Hint) domain"/>
    <property type="match status" value="1"/>
</dbReference>
<feature type="domain" description="DOD-type homing endonuclease" evidence="1">
    <location>
        <begin position="305"/>
        <end position="442"/>
    </location>
</feature>
<dbReference type="InterPro" id="IPR010982">
    <property type="entry name" value="Lambda_DNA-bd_dom_sf"/>
</dbReference>
<keyword evidence="3" id="KW-1185">Reference proteome</keyword>
<dbReference type="GO" id="GO:0003677">
    <property type="term" value="F:DNA binding"/>
    <property type="evidence" value="ECO:0007669"/>
    <property type="project" value="InterPro"/>
</dbReference>
<dbReference type="Proteomes" id="UP000466345">
    <property type="component" value="Unassembled WGS sequence"/>
</dbReference>
<organism evidence="2 3">
    <name type="scientific">Streptomyces smaragdinus</name>
    <dbReference type="NCBI Taxonomy" id="2585196"/>
    <lineage>
        <taxon>Bacteria</taxon>
        <taxon>Bacillati</taxon>
        <taxon>Actinomycetota</taxon>
        <taxon>Actinomycetes</taxon>
        <taxon>Kitasatosporales</taxon>
        <taxon>Streptomycetaceae</taxon>
        <taxon>Streptomyces</taxon>
    </lineage>
</organism>
<dbReference type="AlphaFoldDB" id="A0A7K0CHQ6"/>